<gene>
    <name evidence="1" type="ORF">RMCC_2636</name>
</gene>
<comment type="caution">
    <text evidence="1">The sequence shown here is derived from an EMBL/GenBank/DDBJ whole genome shotgun (WGS) entry which is preliminary data.</text>
</comment>
<dbReference type="AlphaFoldDB" id="A0A124E245"/>
<organism evidence="1 2">
    <name type="scientific">Mycolicibacterium canariasense</name>
    <name type="common">Mycobacterium canariasense</name>
    <dbReference type="NCBI Taxonomy" id="228230"/>
    <lineage>
        <taxon>Bacteria</taxon>
        <taxon>Bacillati</taxon>
        <taxon>Actinomycetota</taxon>
        <taxon>Actinomycetes</taxon>
        <taxon>Mycobacteriales</taxon>
        <taxon>Mycobacteriaceae</taxon>
        <taxon>Mycolicibacterium</taxon>
    </lineage>
</organism>
<dbReference type="Proteomes" id="UP000069443">
    <property type="component" value="Unassembled WGS sequence"/>
</dbReference>
<protein>
    <submittedName>
        <fullName evidence="1">Uncharacterized protein</fullName>
    </submittedName>
</protein>
<sequence length="129" mass="13506">MTRIDQTRRARALLDRATESAAAAQRCLDVQMWSASAAAAIRAGESAADSIAVSAAGRAVTHLPAVPAADELQKALSGDRESVFAMLALHELMSSEAGVCRGHEPTTEEVARALMSHAQTLIAVAGRRV</sequence>
<evidence type="ECO:0000313" key="1">
    <source>
        <dbReference type="EMBL" id="GAS95670.1"/>
    </source>
</evidence>
<reference evidence="2" key="2">
    <citation type="submission" date="2016-02" db="EMBL/GenBank/DDBJ databases">
        <title>Draft genome sequence of five rapidly growing Mycobacterium species.</title>
        <authorList>
            <person name="Katahira K."/>
            <person name="Gotou Y."/>
            <person name="Iida K."/>
            <person name="Ogura Y."/>
            <person name="Hayashi T."/>
        </authorList>
    </citation>
    <scope>NUCLEOTIDE SEQUENCE [LARGE SCALE GENOMIC DNA]</scope>
    <source>
        <strain evidence="2">JCM15298</strain>
    </source>
</reference>
<name>A0A124E245_MYCCR</name>
<dbReference type="STRING" id="228230.RMCC_2636"/>
<dbReference type="EMBL" id="BCSY01000042">
    <property type="protein sequence ID" value="GAS95670.1"/>
    <property type="molecule type" value="Genomic_DNA"/>
</dbReference>
<proteinExistence type="predicted"/>
<reference evidence="2" key="1">
    <citation type="journal article" date="2016" name="Genome Announc.">
        <title>Draft Genome Sequences of Five Rapidly Growing Mycobacterium Species, M. thermoresistibile, M. fortuitum subsp. acetamidolyticum, M. canariasense, M. brisbanense, and M. novocastrense.</title>
        <authorList>
            <person name="Katahira K."/>
            <person name="Ogura Y."/>
            <person name="Gotoh Y."/>
            <person name="Hayashi T."/>
        </authorList>
    </citation>
    <scope>NUCLEOTIDE SEQUENCE [LARGE SCALE GENOMIC DNA]</scope>
    <source>
        <strain evidence="2">JCM15298</strain>
    </source>
</reference>
<keyword evidence="2" id="KW-1185">Reference proteome</keyword>
<accession>A0A124E245</accession>
<dbReference type="RefSeq" id="WP_062656824.1">
    <property type="nucleotide sequence ID" value="NZ_BCSY01000042.1"/>
</dbReference>
<evidence type="ECO:0000313" key="2">
    <source>
        <dbReference type="Proteomes" id="UP000069443"/>
    </source>
</evidence>